<dbReference type="PROSITE" id="PS50014">
    <property type="entry name" value="BROMODOMAIN_2"/>
    <property type="match status" value="1"/>
</dbReference>
<feature type="compositionally biased region" description="Acidic residues" evidence="14">
    <location>
        <begin position="572"/>
        <end position="585"/>
    </location>
</feature>
<feature type="compositionally biased region" description="Acidic residues" evidence="14">
    <location>
        <begin position="1419"/>
        <end position="1431"/>
    </location>
</feature>
<dbReference type="GO" id="GO:0048731">
    <property type="term" value="P:system development"/>
    <property type="evidence" value="ECO:0007669"/>
    <property type="project" value="UniProtKB-ARBA"/>
</dbReference>
<dbReference type="Gene3D" id="3.40.50.10810">
    <property type="entry name" value="Tandem AAA-ATPase domain"/>
    <property type="match status" value="1"/>
</dbReference>
<dbReference type="InterPro" id="IPR001650">
    <property type="entry name" value="Helicase_C-like"/>
</dbReference>
<evidence type="ECO:0000256" key="4">
    <source>
        <dbReference type="ARBA" id="ARBA00022806"/>
    </source>
</evidence>
<feature type="coiled-coil region" evidence="13">
    <location>
        <begin position="445"/>
        <end position="472"/>
    </location>
</feature>
<evidence type="ECO:0000259" key="19">
    <source>
        <dbReference type="PROSITE" id="PS51666"/>
    </source>
</evidence>
<feature type="compositionally biased region" description="Basic and acidic residues" evidence="14">
    <location>
        <begin position="1172"/>
        <end position="1189"/>
    </location>
</feature>
<dbReference type="PROSITE" id="PS51192">
    <property type="entry name" value="HELICASE_ATP_BIND_1"/>
    <property type="match status" value="1"/>
</dbReference>
<dbReference type="InterPro" id="IPR038718">
    <property type="entry name" value="SNF2-like_sf"/>
</dbReference>
<dbReference type="GO" id="GO:0016787">
    <property type="term" value="F:hydrolase activity"/>
    <property type="evidence" value="ECO:0007669"/>
    <property type="project" value="UniProtKB-KW"/>
</dbReference>
<dbReference type="GeneID" id="136819689"/>
<dbReference type="Gene3D" id="3.40.50.300">
    <property type="entry name" value="P-loop containing nucleotide triphosphate hydrolases"/>
    <property type="match status" value="1"/>
</dbReference>
<feature type="compositionally biased region" description="Polar residues" evidence="14">
    <location>
        <begin position="113"/>
        <end position="126"/>
    </location>
</feature>
<feature type="compositionally biased region" description="Low complexity" evidence="14">
    <location>
        <begin position="127"/>
        <end position="182"/>
    </location>
</feature>
<dbReference type="SMART" id="SM00297">
    <property type="entry name" value="BROMO"/>
    <property type="match status" value="1"/>
</dbReference>
<dbReference type="InterPro" id="IPR029295">
    <property type="entry name" value="SnAC"/>
</dbReference>
<keyword evidence="7" id="KW-0805">Transcription regulation</keyword>
<evidence type="ECO:0000259" key="16">
    <source>
        <dbReference type="PROSITE" id="PS51192"/>
    </source>
</evidence>
<proteinExistence type="predicted"/>
<feature type="domain" description="HSA" evidence="18">
    <location>
        <begin position="397"/>
        <end position="469"/>
    </location>
</feature>
<dbReference type="GO" id="GO:0048513">
    <property type="term" value="P:animal organ development"/>
    <property type="evidence" value="ECO:0007669"/>
    <property type="project" value="UniProtKB-ARBA"/>
</dbReference>
<comment type="subcellular location">
    <subcellularLocation>
        <location evidence="1">Nucleus</location>
    </subcellularLocation>
</comment>
<dbReference type="EnsemblMetazoa" id="CLYHEMT002373.1">
    <property type="protein sequence ID" value="CLYHEMP002373.1"/>
    <property type="gene ID" value="CLYHEMG002373"/>
</dbReference>
<keyword evidence="13" id="KW-0175">Coiled coil</keyword>
<dbReference type="GO" id="GO:0006325">
    <property type="term" value="P:chromatin organization"/>
    <property type="evidence" value="ECO:0007669"/>
    <property type="project" value="UniProtKB-KW"/>
</dbReference>
<dbReference type="CDD" id="cd18793">
    <property type="entry name" value="SF2_C_SNF"/>
    <property type="match status" value="1"/>
</dbReference>
<dbReference type="InterPro" id="IPR014978">
    <property type="entry name" value="Gln-Leu-Gln_QLQ"/>
</dbReference>
<accession>A0A7M5V2J5</accession>
<dbReference type="SMART" id="SM00490">
    <property type="entry name" value="HELICc"/>
    <property type="match status" value="1"/>
</dbReference>
<dbReference type="PROSITE" id="PS51666">
    <property type="entry name" value="QLQ"/>
    <property type="match status" value="1"/>
</dbReference>
<evidence type="ECO:0000256" key="12">
    <source>
        <dbReference type="PROSITE-ProRule" id="PRU00035"/>
    </source>
</evidence>
<dbReference type="InterPro" id="IPR036427">
    <property type="entry name" value="Bromodomain-like_sf"/>
</dbReference>
<keyword evidence="9" id="KW-0010">Activator</keyword>
<dbReference type="SUPFAM" id="SSF52540">
    <property type="entry name" value="P-loop containing nucleoside triphosphate hydrolases"/>
    <property type="match status" value="2"/>
</dbReference>
<dbReference type="Pfam" id="PF14619">
    <property type="entry name" value="SnAC"/>
    <property type="match status" value="1"/>
</dbReference>
<dbReference type="InterPro" id="IPR001487">
    <property type="entry name" value="Bromodomain"/>
</dbReference>
<dbReference type="EnsemblMetazoa" id="CLYHEMT002373.2">
    <property type="protein sequence ID" value="CLYHEMP002373.2"/>
    <property type="gene ID" value="CLYHEMG002373"/>
</dbReference>
<feature type="region of interest" description="Disordered" evidence="14">
    <location>
        <begin position="223"/>
        <end position="294"/>
    </location>
</feature>
<feature type="domain" description="Bromo" evidence="15">
    <location>
        <begin position="1329"/>
        <end position="1399"/>
    </location>
</feature>
<keyword evidence="21" id="KW-1185">Reference proteome</keyword>
<dbReference type="GO" id="GO:0042393">
    <property type="term" value="F:histone binding"/>
    <property type="evidence" value="ECO:0007669"/>
    <property type="project" value="InterPro"/>
</dbReference>
<dbReference type="InterPro" id="IPR000330">
    <property type="entry name" value="SNF2_N"/>
</dbReference>
<evidence type="ECO:0000259" key="17">
    <source>
        <dbReference type="PROSITE" id="PS51194"/>
    </source>
</evidence>
<evidence type="ECO:0000256" key="6">
    <source>
        <dbReference type="ARBA" id="ARBA00022853"/>
    </source>
</evidence>
<dbReference type="Proteomes" id="UP000594262">
    <property type="component" value="Unplaced"/>
</dbReference>
<keyword evidence="4" id="KW-0347">Helicase</keyword>
<feature type="region of interest" description="Disordered" evidence="14">
    <location>
        <begin position="1419"/>
        <end position="1500"/>
    </location>
</feature>
<dbReference type="PRINTS" id="PR00503">
    <property type="entry name" value="BROMODOMAIN"/>
</dbReference>
<feature type="compositionally biased region" description="Low complexity" evidence="14">
    <location>
        <begin position="1435"/>
        <end position="1446"/>
    </location>
</feature>
<dbReference type="Gene3D" id="1.20.920.10">
    <property type="entry name" value="Bromodomain-like"/>
    <property type="match status" value="1"/>
</dbReference>
<dbReference type="PROSITE" id="PS51204">
    <property type="entry name" value="HSA"/>
    <property type="match status" value="1"/>
</dbReference>
<keyword evidence="10" id="KW-0804">Transcription</keyword>
<keyword evidence="5" id="KW-0067">ATP-binding</keyword>
<reference evidence="20" key="1">
    <citation type="submission" date="2021-01" db="UniProtKB">
        <authorList>
            <consortium name="EnsemblMetazoa"/>
        </authorList>
    </citation>
    <scope>IDENTIFICATION</scope>
</reference>
<dbReference type="SMART" id="SM00592">
    <property type="entry name" value="BRK"/>
    <property type="match status" value="1"/>
</dbReference>
<dbReference type="InterPro" id="IPR037259">
    <property type="entry name" value="BRK_sf"/>
</dbReference>
<evidence type="ECO:0000313" key="21">
    <source>
        <dbReference type="Proteomes" id="UP000594262"/>
    </source>
</evidence>
<dbReference type="FunFam" id="3.40.50.300:FF:003020">
    <property type="entry name" value="SNF2-related domain-containing protein"/>
    <property type="match status" value="1"/>
</dbReference>
<evidence type="ECO:0000256" key="7">
    <source>
        <dbReference type="ARBA" id="ARBA00023015"/>
    </source>
</evidence>
<dbReference type="PANTHER" id="PTHR10799">
    <property type="entry name" value="SNF2/RAD54 HELICASE FAMILY"/>
    <property type="match status" value="1"/>
</dbReference>
<evidence type="ECO:0000259" key="15">
    <source>
        <dbReference type="PROSITE" id="PS50014"/>
    </source>
</evidence>
<keyword evidence="6" id="KW-0156">Chromatin regulator</keyword>
<dbReference type="InterPro" id="IPR014001">
    <property type="entry name" value="Helicase_ATP-bd"/>
</dbReference>
<dbReference type="GO" id="GO:0006355">
    <property type="term" value="P:regulation of DNA-templated transcription"/>
    <property type="evidence" value="ECO:0007669"/>
    <property type="project" value="InterPro"/>
</dbReference>
<evidence type="ECO:0000256" key="13">
    <source>
        <dbReference type="SAM" id="Coils"/>
    </source>
</evidence>
<feature type="region of interest" description="Disordered" evidence="14">
    <location>
        <begin position="509"/>
        <end position="551"/>
    </location>
</feature>
<dbReference type="Pfam" id="PF07529">
    <property type="entry name" value="HSA"/>
    <property type="match status" value="1"/>
</dbReference>
<feature type="region of interest" description="Disordered" evidence="14">
    <location>
        <begin position="572"/>
        <end position="613"/>
    </location>
</feature>
<evidence type="ECO:0000256" key="9">
    <source>
        <dbReference type="ARBA" id="ARBA00023159"/>
    </source>
</evidence>
<dbReference type="GO" id="GO:0005634">
    <property type="term" value="C:nucleus"/>
    <property type="evidence" value="ECO:0007669"/>
    <property type="project" value="UniProtKB-SubCell"/>
</dbReference>
<feature type="domain" description="Helicase ATP-binding" evidence="16">
    <location>
        <begin position="650"/>
        <end position="815"/>
    </location>
</feature>
<evidence type="ECO:0000256" key="1">
    <source>
        <dbReference type="ARBA" id="ARBA00004123"/>
    </source>
</evidence>
<dbReference type="SMART" id="SM00573">
    <property type="entry name" value="HSA"/>
    <property type="match status" value="1"/>
</dbReference>
<dbReference type="SUPFAM" id="SSF47370">
    <property type="entry name" value="Bromodomain"/>
    <property type="match status" value="1"/>
</dbReference>
<dbReference type="SMART" id="SM01314">
    <property type="entry name" value="SnAC"/>
    <property type="match status" value="1"/>
</dbReference>
<feature type="domain" description="QLQ" evidence="19">
    <location>
        <begin position="191"/>
        <end position="226"/>
    </location>
</feature>
<feature type="compositionally biased region" description="Basic and acidic residues" evidence="14">
    <location>
        <begin position="586"/>
        <end position="601"/>
    </location>
</feature>
<feature type="compositionally biased region" description="Low complexity" evidence="14">
    <location>
        <begin position="1484"/>
        <end position="1500"/>
    </location>
</feature>
<dbReference type="Pfam" id="PF00176">
    <property type="entry name" value="SNF2-rel_dom"/>
    <property type="match status" value="1"/>
</dbReference>
<dbReference type="SUPFAM" id="SSF160481">
    <property type="entry name" value="BRK domain-like"/>
    <property type="match status" value="1"/>
</dbReference>
<dbReference type="CDD" id="cd17996">
    <property type="entry name" value="DEXHc_SMARCA2_SMARCA4"/>
    <property type="match status" value="1"/>
</dbReference>
<evidence type="ECO:0000259" key="18">
    <source>
        <dbReference type="PROSITE" id="PS51204"/>
    </source>
</evidence>
<dbReference type="SMART" id="SM00951">
    <property type="entry name" value="QLQ"/>
    <property type="match status" value="1"/>
</dbReference>
<keyword evidence="11" id="KW-0539">Nucleus</keyword>
<keyword evidence="8 12" id="KW-0103">Bromodomain</keyword>
<evidence type="ECO:0000256" key="3">
    <source>
        <dbReference type="ARBA" id="ARBA00022801"/>
    </source>
</evidence>
<dbReference type="InterPro" id="IPR027417">
    <property type="entry name" value="P-loop_NTPase"/>
</dbReference>
<feature type="compositionally biased region" description="Basic and acidic residues" evidence="14">
    <location>
        <begin position="246"/>
        <end position="267"/>
    </location>
</feature>
<keyword evidence="2" id="KW-0547">Nucleotide-binding</keyword>
<dbReference type="InterPro" id="IPR014012">
    <property type="entry name" value="HSA_dom"/>
</dbReference>
<dbReference type="InterPro" id="IPR006576">
    <property type="entry name" value="BRK_domain"/>
</dbReference>
<dbReference type="Gene3D" id="3.40.5.120">
    <property type="match status" value="1"/>
</dbReference>
<dbReference type="GO" id="GO:0005524">
    <property type="term" value="F:ATP binding"/>
    <property type="evidence" value="ECO:0007669"/>
    <property type="project" value="UniProtKB-KW"/>
</dbReference>
<evidence type="ECO:0000256" key="2">
    <source>
        <dbReference type="ARBA" id="ARBA00022741"/>
    </source>
</evidence>
<feature type="region of interest" description="Disordered" evidence="14">
    <location>
        <begin position="81"/>
        <end position="182"/>
    </location>
</feature>
<dbReference type="FunFam" id="3.40.50.10810:FF:000008">
    <property type="entry name" value="Chromatin structure-remodeling complex subunit snf21"/>
    <property type="match status" value="1"/>
</dbReference>
<dbReference type="InterPro" id="IPR049730">
    <property type="entry name" value="SNF2/RAD54-like_C"/>
</dbReference>
<evidence type="ECO:0000256" key="10">
    <source>
        <dbReference type="ARBA" id="ARBA00023163"/>
    </source>
</evidence>
<evidence type="ECO:0000313" key="20">
    <source>
        <dbReference type="EnsemblMetazoa" id="CLYHEMP002373.2"/>
    </source>
</evidence>
<dbReference type="OrthoDB" id="6017at2759"/>
<dbReference type="Pfam" id="PF07533">
    <property type="entry name" value="BRK"/>
    <property type="match status" value="1"/>
</dbReference>
<dbReference type="RefSeq" id="XP_066932030.1">
    <property type="nucleotide sequence ID" value="XM_067075929.1"/>
</dbReference>
<dbReference type="Pfam" id="PF00439">
    <property type="entry name" value="Bromodomain"/>
    <property type="match status" value="1"/>
</dbReference>
<dbReference type="SMART" id="SM00487">
    <property type="entry name" value="DEXDc"/>
    <property type="match status" value="1"/>
</dbReference>
<evidence type="ECO:0000256" key="11">
    <source>
        <dbReference type="ARBA" id="ARBA00023242"/>
    </source>
</evidence>
<organism evidence="20 21">
    <name type="scientific">Clytia hemisphaerica</name>
    <dbReference type="NCBI Taxonomy" id="252671"/>
    <lineage>
        <taxon>Eukaryota</taxon>
        <taxon>Metazoa</taxon>
        <taxon>Cnidaria</taxon>
        <taxon>Hydrozoa</taxon>
        <taxon>Hydroidolina</taxon>
        <taxon>Leptothecata</taxon>
        <taxon>Obeliida</taxon>
        <taxon>Clytiidae</taxon>
        <taxon>Clytia</taxon>
    </lineage>
</organism>
<evidence type="ECO:0000256" key="8">
    <source>
        <dbReference type="ARBA" id="ARBA00023117"/>
    </source>
</evidence>
<evidence type="ECO:0000256" key="14">
    <source>
        <dbReference type="SAM" id="MobiDB-lite"/>
    </source>
</evidence>
<dbReference type="Pfam" id="PF08880">
    <property type="entry name" value="QLQ"/>
    <property type="match status" value="1"/>
</dbReference>
<feature type="region of interest" description="Disordered" evidence="14">
    <location>
        <begin position="1166"/>
        <end position="1208"/>
    </location>
</feature>
<dbReference type="FunFam" id="1.20.5.170:FF:000008">
    <property type="entry name" value="probable global transcription activator SNF2L2 isoform X1"/>
    <property type="match status" value="1"/>
</dbReference>
<feature type="domain" description="Helicase C-terminal" evidence="17">
    <location>
        <begin position="970"/>
        <end position="1132"/>
    </location>
</feature>
<name>A0A7M5V2J5_9CNID</name>
<evidence type="ECO:0000256" key="5">
    <source>
        <dbReference type="ARBA" id="ARBA00022840"/>
    </source>
</evidence>
<feature type="region of interest" description="Disordered" evidence="14">
    <location>
        <begin position="1255"/>
        <end position="1303"/>
    </location>
</feature>
<keyword evidence="3" id="KW-0378">Hydrolase</keyword>
<dbReference type="Pfam" id="PF00271">
    <property type="entry name" value="Helicase_C"/>
    <property type="match status" value="1"/>
</dbReference>
<dbReference type="Gene3D" id="1.20.5.170">
    <property type="match status" value="1"/>
</dbReference>
<protein>
    <submittedName>
        <fullName evidence="20">Uncharacterized protein</fullName>
    </submittedName>
</protein>
<dbReference type="GO" id="GO:0004386">
    <property type="term" value="F:helicase activity"/>
    <property type="evidence" value="ECO:0007669"/>
    <property type="project" value="UniProtKB-KW"/>
</dbReference>
<sequence>MKSVTPENMKNLQMAIETMRERGMENDPRYQQMLNLARMNGMNFPNTGMPPAMNNPMMQPGMPGMMQPNPYAMMNQRQSMGMNMQGAGGQPPETFQMTQPGLANPNGMAAAGQPNSTPGAQTPSPSTGAPGTQQPQQGTQQPGQTPNQPQTQQQGPPQLQPQATPQQSGQQQQQQNANQAAAIAQGLKNSSFSPDMLQQFRAQIVAYKLFSRNQPVPDHVAMAAMGRKPPGQPQAEANQTGQPKPIEPKKEDTPESETADAKKKELTLDPAVKTPKKIPSLNSPPKSRFAPVTKPMGIDPVDIMKEREFRIQSRIVHRIDQLQNLPASITESLRTKALIELKALRLLNFQKQLRSEMVTSMRKDTTLETALNYRAYKRSKRQTLREARMTERLEKQQKLEVEKKKRAKHLEFINALLQHGREFREFHRSAQSRIQKTNKVIMGYHANFDREKRKEEERLERERLRMLMAEDEDGYRQLIDEKKNQRLHYLLSQTDEYITGLMMLVSQHKKEVDIKKRPKKSRRKTEDDDEEARHVPVENIETGVKLTGDDAPLSTELDQWLIENPGFKVMAEQDEEEDGEEDENEAESKKEGGDKEKKKEYEDDDAGTSMDSRNYYSLAHSTLEIIKEQPKSLVGGTLKEYQVKGLEWMVSLYNNNLNGILADEMGLGKTIQTIALITYLVEKKKMNGPFLIILPLSTMSNWVLEFEKWAPSIIAISYKGSPTYRREAAQQIRMGRFNVVMTTYEYVMKDKAVLSKVKWKYMIVDEGHRMKNHNCKLTQTLNTHYLAPFRILLTGTPLQNRLPELWALMNFLLPSIFNSSSTFESWFNAPFAMTGEKIELNEEETLLIIRRLHKVLRPFLLRRLKKEVESQLPDKVEFIVKCDMSALQKIIYKHMQTKGILLTDGSEKDKDKKGKGGTKMLMNTIMQLRKICNHPFMFQHIEEAIAEHTGHANGVVSGRDIVRVSGKFDILDKMLSKLAVTGHKSLIFCQMTQCMTIMEDYLNWKQMPYLRLDGTTKADDRSDLLKIFNAKDSPYMVFLLSTRAGGLGLNLQSADTVIIFDSDWNPHQDLQAQDRAHRIGQTNEVRVLRLMTVNTVEEHILAAAKHKMNIDSKVIQAGMFNQHSTNAERKMMLTQLLESDSVEDEEESEVPDDETVNQMIARSEAEFDQFQEIDKENKKAEPRDPETGRRKPNLMQEDELPAWLLRDPEEISQKEFEEEEEKYYGANAKRQRKDVDYSDSLTEKQWLKALEDGTLEDIEDDMPQPAGSSKKKKRRRDDEDDVDIGPNGKPLKKGRKGRPPVVKFDPIAPELKKKMKKLISAVCQYRNDDERLLMEPFMVLPTRKELPDYYQVIKAPMDMRKIKDRIGQHRYRSLDDLEVDFMVMCTNAQQYNIEQSLIYQDSISLMSVFKTYRPKVEQGEDLGIEEDEDSDKESVSSQPIKSSSSSKGKEKKKKKSRVMQLQDSDNETNDSIEYRSDVSDYDENSSTVPSPASNSSSRRK</sequence>
<dbReference type="PROSITE" id="PS51194">
    <property type="entry name" value="HELICASE_CTER"/>
    <property type="match status" value="1"/>
</dbReference>